<sequence>MSDACTAPATPLDNLLGLREQHEQQQAPQRAEERHDQEEEAETREDRERRGGGSGASAGFTFAVGNKVLHDLLGEAVVRKLARIEDPDHKLNIEWSRPGKTKKDAPVIHNRWVLPSSLTKITTTASSDRCEPEKQQGLFGAMPDMAAHERERKRKMKLPEGPRGRQVEARTTKETKVSVEQRLREFPGQGLRNSAGVVFCAPCKEQLPNIKGSIKDHVSRRKHTNNLKQHVEKHGDDEEVKELLSEHFKMNSDESGSRCSDEEHLYRYRVVETFIGTGTPLARINDFRPVLERGGIALTDRAQMSTVYIPRISARENGFLALEMGDSYMGIHFDGTTRLGEAICLTGRVCSSEFELKTRLLSFMTTEKHTDAPQLASVLTARLGKLGISPDRVVNTSRDSASTNGAACNLMLANPLINAANTLCIAHTISNAGAHIVLPTLAEFTTPWLELVGGRDPHQAAKKLWQSMVAPQVVPGYSKVRWWSKAEIWFVMAENFSKLQPFVRLLRDRGIGDATTMKMTSLLRDRTAALQLELAAMLDVRVLVRTTYALEGDRLEVLLVYRRIEELRALGRALAANQDGVLPNVDAVLRATAKLENGLVISKPFPGHGSFQAKVISSEQCESTLYAGKVRTAYRVRFPSDGMEEDLEEEEIRSLIVTLDMPERKRMAEALAKGFEYLETRITGTCDEIYDCSAMYNLCRLVQVFDPAFAATHASPQWVDDLVTIKPLGALADITKMKAQLPAYLTRAAGFTADISDVEGFSSSVLEWWRRNTTADISAWADAAQIVFAISPNSASCERVFALLKHMFGDGQMASLADYMQAALMLAYNDRKIG</sequence>
<evidence type="ECO:0000256" key="1">
    <source>
        <dbReference type="SAM" id="MobiDB-lite"/>
    </source>
</evidence>
<reference evidence="2" key="1">
    <citation type="submission" date="2021-01" db="EMBL/GenBank/DDBJ databases">
        <authorList>
            <person name="Corre E."/>
            <person name="Pelletier E."/>
            <person name="Niang G."/>
            <person name="Scheremetjew M."/>
            <person name="Finn R."/>
            <person name="Kale V."/>
            <person name="Holt S."/>
            <person name="Cochrane G."/>
            <person name="Meng A."/>
            <person name="Brown T."/>
            <person name="Cohen L."/>
        </authorList>
    </citation>
    <scope>NUCLEOTIDE SEQUENCE</scope>
    <source>
        <strain evidence="2">CCMP281</strain>
    </source>
</reference>
<feature type="region of interest" description="Disordered" evidence="1">
    <location>
        <begin position="1"/>
        <end position="60"/>
    </location>
</feature>
<proteinExistence type="predicted"/>
<feature type="compositionally biased region" description="Basic and acidic residues" evidence="1">
    <location>
        <begin position="157"/>
        <end position="175"/>
    </location>
</feature>
<dbReference type="AlphaFoldDB" id="A0A7S3EV18"/>
<protein>
    <recommendedName>
        <fullName evidence="3">HAT C-terminal dimerisation domain-containing protein</fullName>
    </recommendedName>
</protein>
<name>A0A7S3EV18_9EUKA</name>
<evidence type="ECO:0000313" key="2">
    <source>
        <dbReference type="EMBL" id="CAE0106238.1"/>
    </source>
</evidence>
<gene>
    <name evidence="2" type="ORF">HERI1096_LOCUS6897</name>
</gene>
<organism evidence="2">
    <name type="scientific">Haptolina ericina</name>
    <dbReference type="NCBI Taxonomy" id="156174"/>
    <lineage>
        <taxon>Eukaryota</taxon>
        <taxon>Haptista</taxon>
        <taxon>Haptophyta</taxon>
        <taxon>Prymnesiophyceae</taxon>
        <taxon>Prymnesiales</taxon>
        <taxon>Prymnesiaceae</taxon>
        <taxon>Haptolina</taxon>
    </lineage>
</organism>
<feature type="region of interest" description="Disordered" evidence="1">
    <location>
        <begin position="151"/>
        <end position="175"/>
    </location>
</feature>
<dbReference type="EMBL" id="HBHX01012396">
    <property type="protein sequence ID" value="CAE0106238.1"/>
    <property type="molecule type" value="Transcribed_RNA"/>
</dbReference>
<accession>A0A7S3EV18</accession>
<evidence type="ECO:0008006" key="3">
    <source>
        <dbReference type="Google" id="ProtNLM"/>
    </source>
</evidence>